<evidence type="ECO:0000313" key="2">
    <source>
        <dbReference type="Proteomes" id="UP000070598"/>
    </source>
</evidence>
<comment type="caution">
    <text evidence="1">The sequence shown here is derived from an EMBL/GenBank/DDBJ whole genome shotgun (WGS) entry which is preliminary data.</text>
</comment>
<dbReference type="Gene3D" id="2.30.110.10">
    <property type="entry name" value="Electron Transport, Fmn-binding Protein, Chain A"/>
    <property type="match status" value="1"/>
</dbReference>
<dbReference type="EMBL" id="JYIK01000706">
    <property type="protein sequence ID" value="KWX09841.1"/>
    <property type="molecule type" value="Genomic_DNA"/>
</dbReference>
<accession>A0A132NI58</accession>
<evidence type="ECO:0000313" key="1">
    <source>
        <dbReference type="EMBL" id="KWX09841.1"/>
    </source>
</evidence>
<proteinExistence type="predicted"/>
<organism evidence="1 2">
    <name type="scientific">Carbonactinospora thermoautotrophica</name>
    <dbReference type="NCBI Taxonomy" id="1469144"/>
    <lineage>
        <taxon>Bacteria</taxon>
        <taxon>Bacillati</taxon>
        <taxon>Actinomycetota</taxon>
        <taxon>Actinomycetes</taxon>
        <taxon>Kitasatosporales</taxon>
        <taxon>Carbonactinosporaceae</taxon>
        <taxon>Carbonactinospora</taxon>
    </lineage>
</organism>
<sequence length="30" mass="3127">MRLTDAECRARFAAARVAHLATAGADGAPR</sequence>
<feature type="non-terminal residue" evidence="1">
    <location>
        <position position="30"/>
    </location>
</feature>
<dbReference type="InterPro" id="IPR012349">
    <property type="entry name" value="Split_barrel_FMN-bd"/>
</dbReference>
<reference evidence="2" key="1">
    <citation type="submission" date="2015-02" db="EMBL/GenBank/DDBJ databases">
        <title>Physiological reanalysis, assessment of diazotrophy, and genome sequences of multiple isolates of Streptomyces thermoautotrophicus.</title>
        <authorList>
            <person name="MacKellar D.C."/>
            <person name="Lieber L."/>
            <person name="Norman J."/>
            <person name="Bolger A."/>
            <person name="Tobin C."/>
            <person name="Murray J.W."/>
            <person name="Friesen M."/>
            <person name="Prell J."/>
        </authorList>
    </citation>
    <scope>NUCLEOTIDE SEQUENCE [LARGE SCALE GENOMIC DNA]</scope>
    <source>
        <strain evidence="2">UBT1</strain>
    </source>
</reference>
<gene>
    <name evidence="1" type="ORF">TR74_07180</name>
</gene>
<dbReference type="SUPFAM" id="SSF50475">
    <property type="entry name" value="FMN-binding split barrel"/>
    <property type="match status" value="1"/>
</dbReference>
<protein>
    <submittedName>
        <fullName evidence="1">F420-dependent protein</fullName>
    </submittedName>
</protein>
<dbReference type="Proteomes" id="UP000070598">
    <property type="component" value="Unassembled WGS sequence"/>
</dbReference>
<dbReference type="AlphaFoldDB" id="A0A132NI58"/>
<name>A0A132NI58_9ACTN</name>